<name>A0A812TGP9_SYMPI</name>
<evidence type="ECO:0000259" key="9">
    <source>
        <dbReference type="Pfam" id="PF02889"/>
    </source>
</evidence>
<evidence type="ECO:0000256" key="4">
    <source>
        <dbReference type="ARBA" id="ARBA00022824"/>
    </source>
</evidence>
<keyword evidence="7" id="KW-0143">Chaperone</keyword>
<dbReference type="InterPro" id="IPR014756">
    <property type="entry name" value="Ig_E-set"/>
</dbReference>
<evidence type="ECO:0000256" key="5">
    <source>
        <dbReference type="ARBA" id="ARBA00022989"/>
    </source>
</evidence>
<evidence type="ECO:0000313" key="11">
    <source>
        <dbReference type="Proteomes" id="UP000649617"/>
    </source>
</evidence>
<evidence type="ECO:0000256" key="8">
    <source>
        <dbReference type="SAM" id="MobiDB-lite"/>
    </source>
</evidence>
<dbReference type="GO" id="GO:0031207">
    <property type="term" value="C:Sec62/Sec63 complex"/>
    <property type="evidence" value="ECO:0007669"/>
    <property type="project" value="TreeGrafter"/>
</dbReference>
<keyword evidence="5" id="KW-1133">Transmembrane helix</keyword>
<reference evidence="10" key="1">
    <citation type="submission" date="2021-02" db="EMBL/GenBank/DDBJ databases">
        <authorList>
            <person name="Dougan E. K."/>
            <person name="Rhodes N."/>
            <person name="Thang M."/>
            <person name="Chan C."/>
        </authorList>
    </citation>
    <scope>NUCLEOTIDE SEQUENCE</scope>
</reference>
<keyword evidence="4" id="KW-0256">Endoplasmic reticulum</keyword>
<protein>
    <submittedName>
        <fullName evidence="10">L(3)72Ab protein</fullName>
    </submittedName>
</protein>
<sequence length="245" mass="27248">MAEGDLASLKITLTRSNLDENESVGAVHAPLFPGAKFEEWWLLVYDNRGRRMIATDMMLGTGRTCKSTVNFVVPRPGDFSWTVYAMCDSYAGLDTHCDVHFRAAKKSEVDRSIFVHPEDAEIRTLFEELMMGLDQEQESDSEEEEEPASRENQMQKREAKKAESAKAVEVVEAEVADADGAVSNEEPKEPEQASKSKGSISDDEDEEERAIPEGVFIRVADTTGTFLYREPDEAALALAPGDDFK</sequence>
<dbReference type="OrthoDB" id="1734229at2759"/>
<dbReference type="InterPro" id="IPR035892">
    <property type="entry name" value="C2_domain_sf"/>
</dbReference>
<evidence type="ECO:0000313" key="10">
    <source>
        <dbReference type="EMBL" id="CAE7534789.1"/>
    </source>
</evidence>
<evidence type="ECO:0000256" key="2">
    <source>
        <dbReference type="ARBA" id="ARBA00004240"/>
    </source>
</evidence>
<dbReference type="SUPFAM" id="SSF81296">
    <property type="entry name" value="E set domains"/>
    <property type="match status" value="1"/>
</dbReference>
<evidence type="ECO:0000256" key="1">
    <source>
        <dbReference type="ARBA" id="ARBA00004141"/>
    </source>
</evidence>
<keyword evidence="6" id="KW-0472">Membrane</keyword>
<organism evidence="10 11">
    <name type="scientific">Symbiodinium pilosum</name>
    <name type="common">Dinoflagellate</name>
    <dbReference type="NCBI Taxonomy" id="2952"/>
    <lineage>
        <taxon>Eukaryota</taxon>
        <taxon>Sar</taxon>
        <taxon>Alveolata</taxon>
        <taxon>Dinophyceae</taxon>
        <taxon>Suessiales</taxon>
        <taxon>Symbiodiniaceae</taxon>
        <taxon>Symbiodinium</taxon>
    </lineage>
</organism>
<comment type="subcellular location">
    <subcellularLocation>
        <location evidence="2">Endoplasmic reticulum</location>
    </subcellularLocation>
    <subcellularLocation>
        <location evidence="1">Membrane</location>
        <topology evidence="1">Multi-pass membrane protein</topology>
    </subcellularLocation>
</comment>
<evidence type="ECO:0000256" key="6">
    <source>
        <dbReference type="ARBA" id="ARBA00023136"/>
    </source>
</evidence>
<proteinExistence type="predicted"/>
<feature type="region of interest" description="Disordered" evidence="8">
    <location>
        <begin position="134"/>
        <end position="216"/>
    </location>
</feature>
<dbReference type="GO" id="GO:0008320">
    <property type="term" value="F:protein transmembrane transporter activity"/>
    <property type="evidence" value="ECO:0007669"/>
    <property type="project" value="TreeGrafter"/>
</dbReference>
<accession>A0A812TGP9</accession>
<dbReference type="AlphaFoldDB" id="A0A812TGP9"/>
<evidence type="ECO:0000256" key="7">
    <source>
        <dbReference type="ARBA" id="ARBA00023186"/>
    </source>
</evidence>
<feature type="compositionally biased region" description="Basic and acidic residues" evidence="8">
    <location>
        <begin position="185"/>
        <end position="194"/>
    </location>
</feature>
<dbReference type="EMBL" id="CAJNIZ010032112">
    <property type="protein sequence ID" value="CAE7534789.1"/>
    <property type="molecule type" value="Genomic_DNA"/>
</dbReference>
<dbReference type="GO" id="GO:0006614">
    <property type="term" value="P:SRP-dependent cotranslational protein targeting to membrane"/>
    <property type="evidence" value="ECO:0007669"/>
    <property type="project" value="TreeGrafter"/>
</dbReference>
<keyword evidence="11" id="KW-1185">Reference proteome</keyword>
<evidence type="ECO:0000256" key="3">
    <source>
        <dbReference type="ARBA" id="ARBA00022692"/>
    </source>
</evidence>
<dbReference type="PANTHER" id="PTHR24075:SF0">
    <property type="entry name" value="TRANSLOCATION PROTEIN SEC63 HOMOLOG"/>
    <property type="match status" value="1"/>
</dbReference>
<dbReference type="InterPro" id="IPR004179">
    <property type="entry name" value="Sec63-dom"/>
</dbReference>
<dbReference type="GO" id="GO:0006620">
    <property type="term" value="P:post-translational protein targeting to endoplasmic reticulum membrane"/>
    <property type="evidence" value="ECO:0007669"/>
    <property type="project" value="TreeGrafter"/>
</dbReference>
<keyword evidence="3" id="KW-0812">Transmembrane</keyword>
<feature type="compositionally biased region" description="Basic and acidic residues" evidence="8">
    <location>
        <begin position="147"/>
        <end position="166"/>
    </location>
</feature>
<dbReference type="PANTHER" id="PTHR24075">
    <property type="entry name" value="SEC63 DOMAIN-CONTAINING"/>
    <property type="match status" value="1"/>
</dbReference>
<gene>
    <name evidence="10" type="primary">l(3)72Ab</name>
    <name evidence="10" type="ORF">SPIL2461_LOCUS14117</name>
</gene>
<feature type="compositionally biased region" description="Acidic residues" evidence="8">
    <location>
        <begin position="135"/>
        <end position="146"/>
    </location>
</feature>
<dbReference type="GO" id="GO:0003723">
    <property type="term" value="F:RNA binding"/>
    <property type="evidence" value="ECO:0007669"/>
    <property type="project" value="TreeGrafter"/>
</dbReference>
<dbReference type="Pfam" id="PF02889">
    <property type="entry name" value="Sec63"/>
    <property type="match status" value="1"/>
</dbReference>
<dbReference type="Gene3D" id="2.60.40.150">
    <property type="entry name" value="C2 domain"/>
    <property type="match status" value="1"/>
</dbReference>
<feature type="domain" description="SEC63" evidence="9">
    <location>
        <begin position="6"/>
        <end position="99"/>
    </location>
</feature>
<dbReference type="Proteomes" id="UP000649617">
    <property type="component" value="Unassembled WGS sequence"/>
</dbReference>
<comment type="caution">
    <text evidence="10">The sequence shown here is derived from an EMBL/GenBank/DDBJ whole genome shotgun (WGS) entry which is preliminary data.</text>
</comment>